<evidence type="ECO:0000259" key="1">
    <source>
        <dbReference type="Pfam" id="PF13380"/>
    </source>
</evidence>
<evidence type="ECO:0000313" key="2">
    <source>
        <dbReference type="EMBL" id="SDW78369.1"/>
    </source>
</evidence>
<dbReference type="Proteomes" id="UP000198816">
    <property type="component" value="Unassembled WGS sequence"/>
</dbReference>
<dbReference type="AlphaFoldDB" id="A0A1H2WEA6"/>
<dbReference type="SUPFAM" id="SSF51735">
    <property type="entry name" value="NAD(P)-binding Rossmann-fold domains"/>
    <property type="match status" value="1"/>
</dbReference>
<dbReference type="EMBL" id="FNNZ01000008">
    <property type="protein sequence ID" value="SDW78369.1"/>
    <property type="molecule type" value="Genomic_DNA"/>
</dbReference>
<dbReference type="InterPro" id="IPR003781">
    <property type="entry name" value="CoA-bd"/>
</dbReference>
<dbReference type="Pfam" id="PF13380">
    <property type="entry name" value="CoA_binding_2"/>
    <property type="match status" value="1"/>
</dbReference>
<gene>
    <name evidence="2" type="ORF">SAMN05421783_108145</name>
</gene>
<dbReference type="InterPro" id="IPR036291">
    <property type="entry name" value="NAD(P)-bd_dom_sf"/>
</dbReference>
<dbReference type="RefSeq" id="WP_093031246.1">
    <property type="nucleotide sequence ID" value="NZ_FNNZ01000008.1"/>
</dbReference>
<organism evidence="2 3">
    <name type="scientific">Thiocapsa roseopersicina</name>
    <dbReference type="NCBI Taxonomy" id="1058"/>
    <lineage>
        <taxon>Bacteria</taxon>
        <taxon>Pseudomonadati</taxon>
        <taxon>Pseudomonadota</taxon>
        <taxon>Gammaproteobacteria</taxon>
        <taxon>Chromatiales</taxon>
        <taxon>Chromatiaceae</taxon>
        <taxon>Thiocapsa</taxon>
    </lineage>
</organism>
<dbReference type="Gene3D" id="3.40.50.720">
    <property type="entry name" value="NAD(P)-binding Rossmann-like Domain"/>
    <property type="match status" value="1"/>
</dbReference>
<accession>A0A1H2WEA6</accession>
<name>A0A1H2WEA6_THIRO</name>
<protein>
    <recommendedName>
        <fullName evidence="1">CoA-binding domain-containing protein</fullName>
    </recommendedName>
</protein>
<feature type="domain" description="CoA-binding" evidence="1">
    <location>
        <begin position="30"/>
        <end position="123"/>
    </location>
</feature>
<evidence type="ECO:0000313" key="3">
    <source>
        <dbReference type="Proteomes" id="UP000198816"/>
    </source>
</evidence>
<sequence>MASNYEDFFTLGRFGVVGHTTAKPFPLISYRRLKAMGKTVYPIDPSTMLVDRDPAYPTLASLPQAIDGLIIEVPKAETAGWVAAAADAGIGHVWIHMAHETPEAVALAAEKGINLRTGTCAVMYLNPGMSYHGIHKLIMKLTGKY</sequence>
<dbReference type="OrthoDB" id="5767474at2"/>
<dbReference type="STRING" id="1058.SAMN05421783_108145"/>
<proteinExistence type="predicted"/>
<reference evidence="3" key="1">
    <citation type="submission" date="2016-10" db="EMBL/GenBank/DDBJ databases">
        <authorList>
            <person name="Varghese N."/>
            <person name="Submissions S."/>
        </authorList>
    </citation>
    <scope>NUCLEOTIDE SEQUENCE [LARGE SCALE GENOMIC DNA]</scope>
    <source>
        <strain evidence="3">DSM 217</strain>
    </source>
</reference>
<keyword evidence="3" id="KW-1185">Reference proteome</keyword>